<evidence type="ECO:0000256" key="1">
    <source>
        <dbReference type="SAM" id="SignalP"/>
    </source>
</evidence>
<reference key="1">
    <citation type="journal article" date="2014" name="PLoS Genet.">
        <title>Signature Gene Expression Reveals Novel Clues to the Molecular Mechanisms of Dimorphic Transition in Penicillium marneffei.</title>
        <authorList>
            <person name="Yang E."/>
            <person name="Wang G."/>
            <person name="Cai J."/>
            <person name="Woo P.C."/>
            <person name="Lau S.K."/>
            <person name="Yuen K.-Y."/>
            <person name="Chow W.-N."/>
            <person name="Lin X."/>
        </authorList>
    </citation>
    <scope>NUCLEOTIDE SEQUENCE [LARGE SCALE GENOMIC DNA]</scope>
    <source>
        <strain>PM1</strain>
    </source>
</reference>
<sequence>MKLSTFFQTFVGALALLPSSHARSFNLDTRDLTGSSCLAFGVGNCPGPGCTTLGQVCINISGGNVVVTYPTLTGGNTYTGIHVYVGLTAPTNRAPGLFPYNNVNTPQDCSIDIEGTTAQCTIPQSNFASLGCNTQLFIAAQGDVSFRGSNTGTGWGLGGCFGCSGNGCNGNCAKYWSFSTSCQCPTVTSYNPITCIVVITPAPVTATNTCNNPNPTTSTTTADSTSTCPACAAPYFCGCSS</sequence>
<name>A0A093V356_TALMA</name>
<organism evidence="2">
    <name type="scientific">Talaromyces marneffei PM1</name>
    <dbReference type="NCBI Taxonomy" id="1077442"/>
    <lineage>
        <taxon>Eukaryota</taxon>
        <taxon>Fungi</taxon>
        <taxon>Dikarya</taxon>
        <taxon>Ascomycota</taxon>
        <taxon>Pezizomycotina</taxon>
        <taxon>Eurotiomycetes</taxon>
        <taxon>Eurotiomycetidae</taxon>
        <taxon>Eurotiales</taxon>
        <taxon>Trichocomaceae</taxon>
        <taxon>Talaromyces</taxon>
        <taxon>Talaromyces sect. Talaromyces</taxon>
    </lineage>
</organism>
<feature type="chain" id="PRO_5001888831" evidence="1">
    <location>
        <begin position="23"/>
        <end position="241"/>
    </location>
</feature>
<feature type="signal peptide" evidence="1">
    <location>
        <begin position="1"/>
        <end position="22"/>
    </location>
</feature>
<dbReference type="EMBL" id="JPOX01000067">
    <property type="protein sequence ID" value="KFX41196.1"/>
    <property type="molecule type" value="Genomic_DNA"/>
</dbReference>
<proteinExistence type="predicted"/>
<comment type="caution">
    <text evidence="2">The sequence shown here is derived from an EMBL/GenBank/DDBJ whole genome shotgun (WGS) entry which is preliminary data.</text>
</comment>
<evidence type="ECO:0000313" key="2">
    <source>
        <dbReference type="EMBL" id="KFX41196.1"/>
    </source>
</evidence>
<keyword evidence="1" id="KW-0732">Signal</keyword>
<gene>
    <name evidence="2" type="ORF">GQ26_0670090</name>
</gene>
<dbReference type="HOGENOM" id="CLU_094677_0_0_1"/>
<accession>A0A093V356</accession>
<protein>
    <submittedName>
        <fullName evidence="2">Uncharacterized protein</fullName>
    </submittedName>
</protein>
<reference evidence="2" key="2">
    <citation type="journal article" date="2014" name="PLoS Genet.">
        <title>Signature gene expression reveals novel clues to the molecular mechanisms of dimorphic transition in Penicillium marneffei.</title>
        <authorList>
            <person name="Yang E."/>
            <person name="Wang G."/>
            <person name="Cai J."/>
            <person name="Woo P.C."/>
            <person name="Lau S.K."/>
            <person name="Yuen K.-Y."/>
            <person name="Chow W.-N."/>
            <person name="Lin X."/>
        </authorList>
    </citation>
    <scope>NUCLEOTIDE SEQUENCE</scope>
    <source>
        <strain evidence="2">PM1</strain>
    </source>
</reference>
<dbReference type="AlphaFoldDB" id="A0A093V356"/>